<evidence type="ECO:0000313" key="2">
    <source>
        <dbReference type="EMBL" id="MFC5910954.1"/>
    </source>
</evidence>
<keyword evidence="3" id="KW-1185">Reference proteome</keyword>
<protein>
    <recommendedName>
        <fullName evidence="4">FXSXX-COOH protein</fullName>
    </recommendedName>
</protein>
<proteinExistence type="predicted"/>
<name>A0ABW1GBB6_9ACTN</name>
<accession>A0ABW1GBB6</accession>
<reference evidence="3" key="1">
    <citation type="journal article" date="2019" name="Int. J. Syst. Evol. Microbiol.">
        <title>The Global Catalogue of Microorganisms (GCM) 10K type strain sequencing project: providing services to taxonomists for standard genome sequencing and annotation.</title>
        <authorList>
            <consortium name="The Broad Institute Genomics Platform"/>
            <consortium name="The Broad Institute Genome Sequencing Center for Infectious Disease"/>
            <person name="Wu L."/>
            <person name="Ma J."/>
        </authorList>
    </citation>
    <scope>NUCLEOTIDE SEQUENCE [LARGE SCALE GENOMIC DNA]</scope>
    <source>
        <strain evidence="3">JCM 4816</strain>
    </source>
</reference>
<comment type="caution">
    <text evidence="2">The sequence shown here is derived from an EMBL/GenBank/DDBJ whole genome shotgun (WGS) entry which is preliminary data.</text>
</comment>
<sequence>MNTQHVQKPAEQPSPNAQPGAPAPRLSRRSGDAADRVLSRVLPDSGIAKLDVAAFTSSI</sequence>
<evidence type="ECO:0000256" key="1">
    <source>
        <dbReference type="SAM" id="MobiDB-lite"/>
    </source>
</evidence>
<gene>
    <name evidence="2" type="ORF">ACFP3V_27590</name>
</gene>
<feature type="region of interest" description="Disordered" evidence="1">
    <location>
        <begin position="1"/>
        <end position="34"/>
    </location>
</feature>
<evidence type="ECO:0000313" key="3">
    <source>
        <dbReference type="Proteomes" id="UP001596174"/>
    </source>
</evidence>
<dbReference type="Proteomes" id="UP001596174">
    <property type="component" value="Unassembled WGS sequence"/>
</dbReference>
<organism evidence="2 3">
    <name type="scientific">Streptacidiphilus monticola</name>
    <dbReference type="NCBI Taxonomy" id="2161674"/>
    <lineage>
        <taxon>Bacteria</taxon>
        <taxon>Bacillati</taxon>
        <taxon>Actinomycetota</taxon>
        <taxon>Actinomycetes</taxon>
        <taxon>Kitasatosporales</taxon>
        <taxon>Streptomycetaceae</taxon>
        <taxon>Streptacidiphilus</taxon>
    </lineage>
</organism>
<dbReference type="RefSeq" id="WP_380589036.1">
    <property type="nucleotide sequence ID" value="NZ_JBHSQJ010000141.1"/>
</dbReference>
<dbReference type="EMBL" id="JBHSQJ010000141">
    <property type="protein sequence ID" value="MFC5910954.1"/>
    <property type="molecule type" value="Genomic_DNA"/>
</dbReference>
<evidence type="ECO:0008006" key="4">
    <source>
        <dbReference type="Google" id="ProtNLM"/>
    </source>
</evidence>